<organism evidence="2 3">
    <name type="scientific">Rhizomicrobium electricum</name>
    <dbReference type="NCBI Taxonomy" id="480070"/>
    <lineage>
        <taxon>Bacteria</taxon>
        <taxon>Pseudomonadati</taxon>
        <taxon>Pseudomonadota</taxon>
        <taxon>Alphaproteobacteria</taxon>
        <taxon>Micropepsales</taxon>
        <taxon>Micropepsaceae</taxon>
        <taxon>Rhizomicrobium</taxon>
    </lineage>
</organism>
<evidence type="ECO:0000313" key="2">
    <source>
        <dbReference type="EMBL" id="GAA0563535.1"/>
    </source>
</evidence>
<dbReference type="InterPro" id="IPR005097">
    <property type="entry name" value="Sacchrp_dh_NADP-bd"/>
</dbReference>
<gene>
    <name evidence="2" type="ORF">GCM10008942_09960</name>
</gene>
<dbReference type="Proteomes" id="UP001499951">
    <property type="component" value="Unassembled WGS sequence"/>
</dbReference>
<accession>A0ABN1ECD6</accession>
<evidence type="ECO:0000259" key="1">
    <source>
        <dbReference type="Pfam" id="PF03435"/>
    </source>
</evidence>
<name>A0ABN1ECD6_9PROT</name>
<dbReference type="InterPro" id="IPR036291">
    <property type="entry name" value="NAD(P)-bd_dom_sf"/>
</dbReference>
<protein>
    <recommendedName>
        <fullName evidence="1">Saccharopine dehydrogenase NADP binding domain-containing protein</fullName>
    </recommendedName>
</protein>
<dbReference type="Gene3D" id="3.30.360.10">
    <property type="entry name" value="Dihydrodipicolinate Reductase, domain 2"/>
    <property type="match status" value="1"/>
</dbReference>
<dbReference type="RefSeq" id="WP_166932622.1">
    <property type="nucleotide sequence ID" value="NZ_BAAADD010000002.1"/>
</dbReference>
<feature type="domain" description="Saccharopine dehydrogenase NADP binding" evidence="1">
    <location>
        <begin position="5"/>
        <end position="107"/>
    </location>
</feature>
<dbReference type="PANTHER" id="PTHR43796:SF2">
    <property type="entry name" value="CARBOXYNORSPERMIDINE SYNTHASE"/>
    <property type="match status" value="1"/>
</dbReference>
<proteinExistence type="predicted"/>
<dbReference type="Pfam" id="PF03435">
    <property type="entry name" value="Sacchrp_dh_NADP"/>
    <property type="match status" value="1"/>
</dbReference>
<reference evidence="2 3" key="1">
    <citation type="journal article" date="2019" name="Int. J. Syst. Evol. Microbiol.">
        <title>The Global Catalogue of Microorganisms (GCM) 10K type strain sequencing project: providing services to taxonomists for standard genome sequencing and annotation.</title>
        <authorList>
            <consortium name="The Broad Institute Genomics Platform"/>
            <consortium name="The Broad Institute Genome Sequencing Center for Infectious Disease"/>
            <person name="Wu L."/>
            <person name="Ma J."/>
        </authorList>
    </citation>
    <scope>NUCLEOTIDE SEQUENCE [LARGE SCALE GENOMIC DNA]</scope>
    <source>
        <strain evidence="2 3">JCM 15089</strain>
    </source>
</reference>
<evidence type="ECO:0000313" key="3">
    <source>
        <dbReference type="Proteomes" id="UP001499951"/>
    </source>
</evidence>
<sequence length="368" mass="40275">MPAKILILGGTGQTGRLIARHVLERSDAIVTIASRRLGKAEELAADLGRDRPERVKAVEVDAGNAESLRAALAGQTLLVVAAPTTAYVETVARAALEAGVDYLDVQIGAKKFAFLQSLAPEIEAKGRCFITEAGFHPGLPAALVRFAAAHLDTVESAITACYLSIGRDIPFSDAVEELVEVFRNYNAQVFTGGHWTAPGTYQMRKIAFGGDIGTRSCYSMFFEELRPLPDRYPSLRETGFFMAGTHWFTDAVIFPLAFVLLKIIPKATKTIGRLLWWGMTRFQKPPYRTELIVQASGTHAGQKTEFEAAVAHRDAYELTAIPVAAAILQYLEGLGRRPGLHMMGHLADPRRLFTDMKRMGVKVRTTVA</sequence>
<dbReference type="PANTHER" id="PTHR43796">
    <property type="entry name" value="CARBOXYNORSPERMIDINE SYNTHASE"/>
    <property type="match status" value="1"/>
</dbReference>
<dbReference type="Gene3D" id="3.40.50.720">
    <property type="entry name" value="NAD(P)-binding Rossmann-like Domain"/>
    <property type="match status" value="1"/>
</dbReference>
<dbReference type="EMBL" id="BAAADD010000002">
    <property type="protein sequence ID" value="GAA0563535.1"/>
    <property type="molecule type" value="Genomic_DNA"/>
</dbReference>
<dbReference type="SUPFAM" id="SSF51735">
    <property type="entry name" value="NAD(P)-binding Rossmann-fold domains"/>
    <property type="match status" value="1"/>
</dbReference>
<comment type="caution">
    <text evidence="2">The sequence shown here is derived from an EMBL/GenBank/DDBJ whole genome shotgun (WGS) entry which is preliminary data.</text>
</comment>
<keyword evidence="3" id="KW-1185">Reference proteome</keyword>